<reference evidence="1" key="1">
    <citation type="submission" date="2023-06" db="EMBL/GenBank/DDBJ databases">
        <authorList>
            <person name="Zhang S."/>
        </authorList>
    </citation>
    <scope>NUCLEOTIDE SEQUENCE</scope>
    <source>
        <strain evidence="1">SG2303</strain>
    </source>
</reference>
<dbReference type="RefSeq" id="WP_289828905.1">
    <property type="nucleotide sequence ID" value="NZ_JAUEDK010000007.1"/>
</dbReference>
<sequence length="96" mass="11175">MAERARWSQQVTEGSNALDLEAGVFTLDDPHDIALSLQRSAERSERRKTDPFRSAMSMLTFYINRAGHQLSITQRERLEQAKDELRSLYGRPRRRP</sequence>
<organism evidence="1 2">
    <name type="scientific">Crenobacter oryzisoli</name>
    <dbReference type="NCBI Taxonomy" id="3056844"/>
    <lineage>
        <taxon>Bacteria</taxon>
        <taxon>Pseudomonadati</taxon>
        <taxon>Pseudomonadota</taxon>
        <taxon>Betaproteobacteria</taxon>
        <taxon>Neisseriales</taxon>
        <taxon>Neisseriaceae</taxon>
        <taxon>Crenobacter</taxon>
    </lineage>
</organism>
<comment type="caution">
    <text evidence="1">The sequence shown here is derived from an EMBL/GenBank/DDBJ whole genome shotgun (WGS) entry which is preliminary data.</text>
</comment>
<proteinExistence type="predicted"/>
<dbReference type="Pfam" id="PF11373">
    <property type="entry name" value="DUF3175"/>
    <property type="match status" value="1"/>
</dbReference>
<gene>
    <name evidence="1" type="ORF">QU481_05460</name>
</gene>
<dbReference type="EMBL" id="JAUEDK010000007">
    <property type="protein sequence ID" value="MDN0074339.1"/>
    <property type="molecule type" value="Genomic_DNA"/>
</dbReference>
<name>A0ABT7XKM6_9NEIS</name>
<dbReference type="InterPro" id="IPR021513">
    <property type="entry name" value="Phage_RSL1_Orf186"/>
</dbReference>
<evidence type="ECO:0000313" key="1">
    <source>
        <dbReference type="EMBL" id="MDN0074339.1"/>
    </source>
</evidence>
<keyword evidence="2" id="KW-1185">Reference proteome</keyword>
<dbReference type="Proteomes" id="UP001168540">
    <property type="component" value="Unassembled WGS sequence"/>
</dbReference>
<evidence type="ECO:0000313" key="2">
    <source>
        <dbReference type="Proteomes" id="UP001168540"/>
    </source>
</evidence>
<protein>
    <submittedName>
        <fullName evidence="1">DUF3175 domain-containing protein</fullName>
    </submittedName>
</protein>
<accession>A0ABT7XKM6</accession>